<evidence type="ECO:0000256" key="8">
    <source>
        <dbReference type="SAM" id="Phobius"/>
    </source>
</evidence>
<comment type="similarity">
    <text evidence="2">Belongs to the major facilitator superfamily. TCR/Tet family.</text>
</comment>
<feature type="compositionally biased region" description="Basic and acidic residues" evidence="7">
    <location>
        <begin position="1"/>
        <end position="23"/>
    </location>
</feature>
<evidence type="ECO:0000256" key="1">
    <source>
        <dbReference type="ARBA" id="ARBA00004651"/>
    </source>
</evidence>
<evidence type="ECO:0000256" key="4">
    <source>
        <dbReference type="ARBA" id="ARBA00022692"/>
    </source>
</evidence>
<proteinExistence type="inferred from homology"/>
<reference evidence="10 11" key="1">
    <citation type="submission" date="2018-11" db="EMBL/GenBank/DDBJ databases">
        <title>YIM 102482-1 draft genome.</title>
        <authorList>
            <person name="Li G."/>
            <person name="Jiang Y."/>
        </authorList>
    </citation>
    <scope>NUCLEOTIDE SEQUENCE [LARGE SCALE GENOMIC DNA]</scope>
    <source>
        <strain evidence="10 11">YIM 102482-1</strain>
    </source>
</reference>
<evidence type="ECO:0000313" key="11">
    <source>
        <dbReference type="Proteomes" id="UP000274391"/>
    </source>
</evidence>
<evidence type="ECO:0000259" key="9">
    <source>
        <dbReference type="PROSITE" id="PS50850"/>
    </source>
</evidence>
<feature type="transmembrane region" description="Helical" evidence="8">
    <location>
        <begin position="178"/>
        <end position="200"/>
    </location>
</feature>
<dbReference type="GO" id="GO:0022857">
    <property type="term" value="F:transmembrane transporter activity"/>
    <property type="evidence" value="ECO:0007669"/>
    <property type="project" value="InterPro"/>
</dbReference>
<keyword evidence="11" id="KW-1185">Reference proteome</keyword>
<dbReference type="SUPFAM" id="SSF103473">
    <property type="entry name" value="MFS general substrate transporter"/>
    <property type="match status" value="1"/>
</dbReference>
<dbReference type="GO" id="GO:0005886">
    <property type="term" value="C:plasma membrane"/>
    <property type="evidence" value="ECO:0007669"/>
    <property type="project" value="UniProtKB-SubCell"/>
</dbReference>
<feature type="region of interest" description="Disordered" evidence="7">
    <location>
        <begin position="1"/>
        <end position="27"/>
    </location>
</feature>
<sequence length="434" mass="45058">MSDRNADKRGDDARTDGFERLAESESLETGSIPIQRIDAGKPLATERIPAEIWTLLAATFFVAVGFGLIVPVLPQFADSFGVGATLVSVVVAAFSVMRLAGAPIAGPLVDRFGERPMYVTGLLIVALSSVATAFAADYWQLLIYRGLGGIGSVMFTIASSSMVVKYSPPALRGRVSSMWGGMFLIGGISGPFIGGLLAQIGMQVPFIAYGIGLVIAALIVAIMLGRGRNANSTNAPKLPPMRLAEAFALPSYRALLSVGFANGWANMGMRTAVVPLFVSQLLSGEPWAAGAIVATGALGNVLSLQWAGRASDRIGRRPLIMVGLLIAAVGLVLFAVTGALWFAFVASLIAGFGAGLAAPATQAAVADVIGRERSGGKTLATFQMSADVGQILGPIVAGLIIDSVGYTWAFGLASVVLVAPIAMWLRAPDTMQRS</sequence>
<dbReference type="PANTHER" id="PTHR23506:SF23">
    <property type="entry name" value="GH10249P"/>
    <property type="match status" value="1"/>
</dbReference>
<keyword evidence="4 8" id="KW-0812">Transmembrane</keyword>
<dbReference type="Pfam" id="PF07690">
    <property type="entry name" value="MFS_1"/>
    <property type="match status" value="1"/>
</dbReference>
<dbReference type="PROSITE" id="PS00216">
    <property type="entry name" value="SUGAR_TRANSPORT_1"/>
    <property type="match status" value="1"/>
</dbReference>
<feature type="transmembrane region" description="Helical" evidence="8">
    <location>
        <begin position="79"/>
        <end position="97"/>
    </location>
</feature>
<feature type="transmembrane region" description="Helical" evidence="8">
    <location>
        <begin position="381"/>
        <end position="401"/>
    </location>
</feature>
<dbReference type="Proteomes" id="UP000274391">
    <property type="component" value="Unassembled WGS sequence"/>
</dbReference>
<dbReference type="InterPro" id="IPR001958">
    <property type="entry name" value="Tet-R_TetA/multi-R_MdtG-like"/>
</dbReference>
<keyword evidence="6 8" id="KW-0472">Membrane</keyword>
<dbReference type="AlphaFoldDB" id="A0A3P3VXE3"/>
<dbReference type="PANTHER" id="PTHR23506">
    <property type="entry name" value="GH10249P"/>
    <property type="match status" value="1"/>
</dbReference>
<feature type="transmembrane region" description="Helical" evidence="8">
    <location>
        <begin position="142"/>
        <end position="166"/>
    </location>
</feature>
<name>A0A3P3VXE3_9MICO</name>
<feature type="transmembrane region" description="Helical" evidence="8">
    <location>
        <begin position="407"/>
        <end position="425"/>
    </location>
</feature>
<dbReference type="Gene3D" id="1.20.1720.10">
    <property type="entry name" value="Multidrug resistance protein D"/>
    <property type="match status" value="1"/>
</dbReference>
<dbReference type="OrthoDB" id="9793283at2"/>
<dbReference type="PROSITE" id="PS50850">
    <property type="entry name" value="MFS"/>
    <property type="match status" value="1"/>
</dbReference>
<dbReference type="Gene3D" id="1.20.1250.20">
    <property type="entry name" value="MFS general substrate transporter like domains"/>
    <property type="match status" value="1"/>
</dbReference>
<keyword evidence="3" id="KW-0813">Transport</keyword>
<evidence type="ECO:0000256" key="7">
    <source>
        <dbReference type="SAM" id="MobiDB-lite"/>
    </source>
</evidence>
<gene>
    <name evidence="10" type="ORF">EG850_03945</name>
</gene>
<feature type="transmembrane region" description="Helical" evidence="8">
    <location>
        <begin position="206"/>
        <end position="225"/>
    </location>
</feature>
<evidence type="ECO:0000256" key="5">
    <source>
        <dbReference type="ARBA" id="ARBA00022989"/>
    </source>
</evidence>
<dbReference type="EMBL" id="RQVS01000004">
    <property type="protein sequence ID" value="RRJ87462.1"/>
    <property type="molecule type" value="Genomic_DNA"/>
</dbReference>
<feature type="domain" description="Major facilitator superfamily (MFS) profile" evidence="9">
    <location>
        <begin position="51"/>
        <end position="431"/>
    </location>
</feature>
<dbReference type="CDD" id="cd17325">
    <property type="entry name" value="MFS_MdtG_SLC18_like"/>
    <property type="match status" value="1"/>
</dbReference>
<evidence type="ECO:0000313" key="10">
    <source>
        <dbReference type="EMBL" id="RRJ87462.1"/>
    </source>
</evidence>
<keyword evidence="5 8" id="KW-1133">Transmembrane helix</keyword>
<feature type="transmembrane region" description="Helical" evidence="8">
    <location>
        <begin position="117"/>
        <end position="136"/>
    </location>
</feature>
<dbReference type="InterPro" id="IPR005829">
    <property type="entry name" value="Sugar_transporter_CS"/>
</dbReference>
<dbReference type="InterPro" id="IPR020846">
    <property type="entry name" value="MFS_dom"/>
</dbReference>
<evidence type="ECO:0000256" key="3">
    <source>
        <dbReference type="ARBA" id="ARBA00022448"/>
    </source>
</evidence>
<organism evidence="10 11">
    <name type="scientific">Gulosibacter macacae</name>
    <dbReference type="NCBI Taxonomy" id="2488791"/>
    <lineage>
        <taxon>Bacteria</taxon>
        <taxon>Bacillati</taxon>
        <taxon>Actinomycetota</taxon>
        <taxon>Actinomycetes</taxon>
        <taxon>Micrococcales</taxon>
        <taxon>Microbacteriaceae</taxon>
        <taxon>Gulosibacter</taxon>
    </lineage>
</organism>
<dbReference type="InterPro" id="IPR050930">
    <property type="entry name" value="MFS_Vesicular_Transporter"/>
</dbReference>
<protein>
    <submittedName>
        <fullName evidence="10">MFS transporter</fullName>
    </submittedName>
</protein>
<dbReference type="RefSeq" id="WP_124970286.1">
    <property type="nucleotide sequence ID" value="NZ_RQVS01000004.1"/>
</dbReference>
<feature type="transmembrane region" description="Helical" evidence="8">
    <location>
        <begin position="319"/>
        <end position="342"/>
    </location>
</feature>
<evidence type="ECO:0000256" key="2">
    <source>
        <dbReference type="ARBA" id="ARBA00007520"/>
    </source>
</evidence>
<accession>A0A3P3VXE3</accession>
<comment type="subcellular location">
    <subcellularLocation>
        <location evidence="1">Cell membrane</location>
        <topology evidence="1">Multi-pass membrane protein</topology>
    </subcellularLocation>
</comment>
<dbReference type="InterPro" id="IPR036259">
    <property type="entry name" value="MFS_trans_sf"/>
</dbReference>
<comment type="caution">
    <text evidence="10">The sequence shown here is derived from an EMBL/GenBank/DDBJ whole genome shotgun (WGS) entry which is preliminary data.</text>
</comment>
<feature type="transmembrane region" description="Helical" evidence="8">
    <location>
        <begin position="348"/>
        <end position="369"/>
    </location>
</feature>
<evidence type="ECO:0000256" key="6">
    <source>
        <dbReference type="ARBA" id="ARBA00023136"/>
    </source>
</evidence>
<feature type="transmembrane region" description="Helical" evidence="8">
    <location>
        <begin position="287"/>
        <end position="307"/>
    </location>
</feature>
<dbReference type="InterPro" id="IPR011701">
    <property type="entry name" value="MFS"/>
</dbReference>
<feature type="transmembrane region" description="Helical" evidence="8">
    <location>
        <begin position="52"/>
        <end position="73"/>
    </location>
</feature>
<dbReference type="PRINTS" id="PR01035">
    <property type="entry name" value="TCRTETA"/>
</dbReference>